<dbReference type="Proteomes" id="UP000199021">
    <property type="component" value="Unassembled WGS sequence"/>
</dbReference>
<dbReference type="Pfam" id="PF01979">
    <property type="entry name" value="Amidohydro_1"/>
    <property type="match status" value="2"/>
</dbReference>
<dbReference type="Gene3D" id="2.30.40.10">
    <property type="entry name" value="Urease, subunit C, domain 1"/>
    <property type="match status" value="1"/>
</dbReference>
<feature type="region of interest" description="Disordered" evidence="1">
    <location>
        <begin position="968"/>
        <end position="989"/>
    </location>
</feature>
<keyword evidence="5" id="KW-1185">Reference proteome</keyword>
<dbReference type="PANTHER" id="PTHR43135">
    <property type="entry name" value="ALPHA-D-RIBOSE 1-METHYLPHOSPHONATE 5-TRIPHOSPHATE DIPHOSPHATASE"/>
    <property type="match status" value="1"/>
</dbReference>
<feature type="region of interest" description="Disordered" evidence="1">
    <location>
        <begin position="509"/>
        <end position="551"/>
    </location>
</feature>
<evidence type="ECO:0000256" key="1">
    <source>
        <dbReference type="SAM" id="MobiDB-lite"/>
    </source>
</evidence>
<evidence type="ECO:0000259" key="3">
    <source>
        <dbReference type="Pfam" id="PF01979"/>
    </source>
</evidence>
<feature type="domain" description="Amidohydrolase-related" evidence="3">
    <location>
        <begin position="856"/>
        <end position="935"/>
    </location>
</feature>
<dbReference type="RefSeq" id="WP_175489328.1">
    <property type="nucleotide sequence ID" value="NZ_FOFB01000010.1"/>
</dbReference>
<accession>A0A1H9GDL5</accession>
<dbReference type="InterPro" id="IPR011059">
    <property type="entry name" value="Metal-dep_hydrolase_composite"/>
</dbReference>
<evidence type="ECO:0000313" key="4">
    <source>
        <dbReference type="EMBL" id="SEQ48184.1"/>
    </source>
</evidence>
<name>A0A1H9GDL5_9BACT</name>
<dbReference type="PANTHER" id="PTHR43135:SF3">
    <property type="entry name" value="ALPHA-D-RIBOSE 1-METHYLPHOSPHONATE 5-TRIPHOSPHATE DIPHOSPHATASE"/>
    <property type="match status" value="1"/>
</dbReference>
<dbReference type="InterPro" id="IPR006680">
    <property type="entry name" value="Amidohydro-rel"/>
</dbReference>
<feature type="compositionally biased region" description="Polar residues" evidence="1">
    <location>
        <begin position="516"/>
        <end position="527"/>
    </location>
</feature>
<dbReference type="Gene3D" id="3.20.20.140">
    <property type="entry name" value="Metal-dependent hydrolases"/>
    <property type="match status" value="2"/>
</dbReference>
<reference evidence="5" key="1">
    <citation type="submission" date="2016-10" db="EMBL/GenBank/DDBJ databases">
        <authorList>
            <person name="Varghese N."/>
            <person name="Submissions S."/>
        </authorList>
    </citation>
    <scope>NUCLEOTIDE SEQUENCE [LARGE SCALE GENOMIC DNA]</scope>
    <source>
        <strain evidence="5">DSM 24740</strain>
    </source>
</reference>
<feature type="chain" id="PRO_5011611474" evidence="2">
    <location>
        <begin position="24"/>
        <end position="1006"/>
    </location>
</feature>
<proteinExistence type="predicted"/>
<dbReference type="STRING" id="478744.SAMN05444359_110138"/>
<dbReference type="AlphaFoldDB" id="A0A1H9GDL5"/>
<dbReference type="InterPro" id="IPR032466">
    <property type="entry name" value="Metal_Hydrolase"/>
</dbReference>
<feature type="domain" description="Amidohydrolase-related" evidence="3">
    <location>
        <begin position="336"/>
        <end position="426"/>
    </location>
</feature>
<dbReference type="GO" id="GO:0016810">
    <property type="term" value="F:hydrolase activity, acting on carbon-nitrogen (but not peptide) bonds"/>
    <property type="evidence" value="ECO:0007669"/>
    <property type="project" value="InterPro"/>
</dbReference>
<dbReference type="EMBL" id="FOFB01000010">
    <property type="protein sequence ID" value="SEQ48184.1"/>
    <property type="molecule type" value="Genomic_DNA"/>
</dbReference>
<dbReference type="InterPro" id="IPR051781">
    <property type="entry name" value="Metallo-dep_Hydrolase"/>
</dbReference>
<dbReference type="SUPFAM" id="SSF51556">
    <property type="entry name" value="Metallo-dependent hydrolases"/>
    <property type="match status" value="1"/>
</dbReference>
<dbReference type="InParanoid" id="A0A1H9GDL5"/>
<organism evidence="4 5">
    <name type="scientific">Neolewinella agarilytica</name>
    <dbReference type="NCBI Taxonomy" id="478744"/>
    <lineage>
        <taxon>Bacteria</taxon>
        <taxon>Pseudomonadati</taxon>
        <taxon>Bacteroidota</taxon>
        <taxon>Saprospiria</taxon>
        <taxon>Saprospirales</taxon>
        <taxon>Lewinellaceae</taxon>
        <taxon>Neolewinella</taxon>
    </lineage>
</organism>
<gene>
    <name evidence="4" type="ORF">SAMN05444359_110138</name>
</gene>
<evidence type="ECO:0000313" key="5">
    <source>
        <dbReference type="Proteomes" id="UP000199021"/>
    </source>
</evidence>
<sequence length="1006" mass="109861">MRRFQQWALLAIMLALCTSALTAQQTYPYNGVYDQRSGHFAFTGATVHVGPDRMVDNATLIIRKGKVVEVTAAGSVPAGAVEVKMDGKHIYPSFVEAYGSYGMPEAKRGGGGWGDPPQTDSKTPGAFSWNQAMRSETEAAAMFKADAKAAKSLRDAGFGTVSTHHQDGISRGSAAVVSLADGKENDLILKRRSAHHLSFSKGSSRQNYPSSRMGTMALLRQAYHDAAWYKKQNGEETNLSIEAWNDLQALPQIFDASGNWQDNLRADMIGDEFGKQYILLGGGDEYQRLQALKESGATFILPLKFPKTYDVADPFAADLINLGQLRHWERAPANMAAVAKAGIPFVITTHGHKKMSDFTAALRKAIKSGADAKVAFAALTTGPAELLGIGDMVGTLEKGKLASFFVTDKDYFTDEATVYQHWVQGKPYVLKDLDVVSLADGYELMIDGKSFKGEVSGKTGSQKMKIIAAGDTTGVEATTSTANGLMTLRFKPEDADGFYRLVGAPTTEGGYAGTGQDPTGKTINWSAKATDGDDAPEKKDKQEKKEEDDKMEFVSRLTYPNIAYGADAGAMKVGKYLIRNATVWTNESEGILENTDVLIDNGKIAAVGKGLSAGGATVIDGEGMHVTAGIIDEHSHIALSSVNEGSQVSSAEVRMNDVIDATDENIYRQLAGGVTTSQLLHGSANPIGGQSALIKLRWGKTPEEMKFAGADGFIKFALGENVKQSNWGDLYRNRYPQTRMGVEQIFESYFSRAKEYGEAMKAGKLVRRDLDLEALLEILNEERFITCHSYQQGEINMLMKVADRHGFRVNTFTHILEGYKVADQMAEHGAAGSTFSDWWAYKYEVNEAIPYNGAIMHKQGVLTGFNSDDAEMARRLNQEAGKAVLFGGVSEEDALKFVTLNPAKMLHIDDRVGSIKAGKDADVVVWNNHPLSIYARAEHTFVDGIEYFNRAKDAEMRKAVREERNALIQKSLDAKKGGAKTQRPSGKKRRTLHCNSLDHMQEKHAH</sequence>
<evidence type="ECO:0000256" key="2">
    <source>
        <dbReference type="SAM" id="SignalP"/>
    </source>
</evidence>
<protein>
    <submittedName>
        <fullName evidence="4">Imidazolonepropionase</fullName>
    </submittedName>
</protein>
<feature type="compositionally biased region" description="Basic and acidic residues" evidence="1">
    <location>
        <begin position="535"/>
        <end position="551"/>
    </location>
</feature>
<keyword evidence="2" id="KW-0732">Signal</keyword>
<feature type="signal peptide" evidence="2">
    <location>
        <begin position="1"/>
        <end position="23"/>
    </location>
</feature>
<dbReference type="SUPFAM" id="SSF51338">
    <property type="entry name" value="Composite domain of metallo-dependent hydrolases"/>
    <property type="match status" value="2"/>
</dbReference>
<dbReference type="CDD" id="cd01309">
    <property type="entry name" value="Met_dep_hydrolase_C"/>
    <property type="match status" value="1"/>
</dbReference>